<feature type="repeat" description="PPR" evidence="4">
    <location>
        <begin position="182"/>
        <end position="216"/>
    </location>
</feature>
<dbReference type="Gene3D" id="1.25.40.10">
    <property type="entry name" value="Tetratricopeptide repeat domain"/>
    <property type="match status" value="3"/>
</dbReference>
<dbReference type="Pfam" id="PF13041">
    <property type="entry name" value="PPR_2"/>
    <property type="match status" value="3"/>
</dbReference>
<protein>
    <submittedName>
        <fullName evidence="5">Pentatricopeptide repeat-containing protein</fullName>
    </submittedName>
</protein>
<dbReference type="PANTHER" id="PTHR47447:SF28">
    <property type="entry name" value="PENTACOTRIPEPTIDE-REPEAT REGION OF PRORP DOMAIN-CONTAINING PROTEIN"/>
    <property type="match status" value="1"/>
</dbReference>
<dbReference type="EMBL" id="JAMFTS010000002">
    <property type="protein sequence ID" value="KAJ4785868.1"/>
    <property type="molecule type" value="Genomic_DNA"/>
</dbReference>
<dbReference type="Proteomes" id="UP001140206">
    <property type="component" value="Chromosome 2"/>
</dbReference>
<keyword evidence="2" id="KW-0677">Repeat</keyword>
<feature type="repeat" description="PPR" evidence="4">
    <location>
        <begin position="217"/>
        <end position="251"/>
    </location>
</feature>
<dbReference type="InterPro" id="IPR002885">
    <property type="entry name" value="PPR_rpt"/>
</dbReference>
<keyword evidence="3" id="KW-0809">Transit peptide</keyword>
<feature type="repeat" description="PPR" evidence="4">
    <location>
        <begin position="392"/>
        <end position="426"/>
    </location>
</feature>
<dbReference type="AlphaFoldDB" id="A0AAV8F5F0"/>
<dbReference type="SUPFAM" id="SSF48452">
    <property type="entry name" value="TPR-like"/>
    <property type="match status" value="1"/>
</dbReference>
<reference evidence="5" key="1">
    <citation type="submission" date="2022-08" db="EMBL/GenBank/DDBJ databases">
        <authorList>
            <person name="Marques A."/>
        </authorList>
    </citation>
    <scope>NUCLEOTIDE SEQUENCE</scope>
    <source>
        <strain evidence="5">RhyPub2mFocal</strain>
        <tissue evidence="5">Leaves</tissue>
    </source>
</reference>
<organism evidence="5 6">
    <name type="scientific">Rhynchospora pubera</name>
    <dbReference type="NCBI Taxonomy" id="906938"/>
    <lineage>
        <taxon>Eukaryota</taxon>
        <taxon>Viridiplantae</taxon>
        <taxon>Streptophyta</taxon>
        <taxon>Embryophyta</taxon>
        <taxon>Tracheophyta</taxon>
        <taxon>Spermatophyta</taxon>
        <taxon>Magnoliopsida</taxon>
        <taxon>Liliopsida</taxon>
        <taxon>Poales</taxon>
        <taxon>Cyperaceae</taxon>
        <taxon>Cyperoideae</taxon>
        <taxon>Rhynchosporeae</taxon>
        <taxon>Rhynchospora</taxon>
    </lineage>
</organism>
<feature type="repeat" description="PPR" evidence="4">
    <location>
        <begin position="287"/>
        <end position="321"/>
    </location>
</feature>
<dbReference type="InterPro" id="IPR011990">
    <property type="entry name" value="TPR-like_helical_dom_sf"/>
</dbReference>
<dbReference type="Pfam" id="PF01535">
    <property type="entry name" value="PPR"/>
    <property type="match status" value="2"/>
</dbReference>
<feature type="repeat" description="PPR" evidence="4">
    <location>
        <begin position="147"/>
        <end position="181"/>
    </location>
</feature>
<accession>A0AAV8F5F0</accession>
<sequence>MITTSLSITSVRRLLQYHHLPPLLPLLSHFSSETKTQHPNDRDAYFAAVHHIASIVQKDFYLERTLNRLRLPSLSSDLALRVLRSAAPSNPLHALRFFRWLQSSHNPHFAPSTEHFSVLLLALAKNRLWPHLWSLASDMRTRSLPLDPSTFSSIIESYGGANLVDQAVEIFNRLPHFGCPQTTEVYNALLSVLCTAGNFNGAYALVRRMVRKSVSPDRCTFSILVNAWCKAGKLREAQDFLDEMGEKGFKPPCRGRDVLLDGLISAGHLESAKSIVLRMIKEGIVPDVEAFNSLLEALCRNGDAEYGAALLHDASDRGMSPDISTYKTLITALAKQGHIDSAFQLFYNAIEGGHRPFPSLYSAIIKALCKAGRFADASGFFSDMKEKGHPPNRPVYSMLVKMFVRGGRFVEASNYLLEMTEMGLVPRAQSFESVVDGLRHIGKHDLAKRLEQLRSLSEGFS</sequence>
<dbReference type="NCBIfam" id="TIGR00756">
    <property type="entry name" value="PPR"/>
    <property type="match status" value="7"/>
</dbReference>
<evidence type="ECO:0000256" key="2">
    <source>
        <dbReference type="ARBA" id="ARBA00022737"/>
    </source>
</evidence>
<feature type="repeat" description="PPR" evidence="4">
    <location>
        <begin position="357"/>
        <end position="391"/>
    </location>
</feature>
<name>A0AAV8F5F0_9POAL</name>
<comment type="caution">
    <text evidence="5">The sequence shown here is derived from an EMBL/GenBank/DDBJ whole genome shotgun (WGS) entry which is preliminary data.</text>
</comment>
<evidence type="ECO:0000256" key="3">
    <source>
        <dbReference type="ARBA" id="ARBA00022946"/>
    </source>
</evidence>
<keyword evidence="6" id="KW-1185">Reference proteome</keyword>
<comment type="similarity">
    <text evidence="1">Belongs to the PPR family. P subfamily.</text>
</comment>
<dbReference type="PROSITE" id="PS51375">
    <property type="entry name" value="PPR"/>
    <property type="match status" value="7"/>
</dbReference>
<feature type="repeat" description="PPR" evidence="4">
    <location>
        <begin position="322"/>
        <end position="356"/>
    </location>
</feature>
<evidence type="ECO:0000313" key="5">
    <source>
        <dbReference type="EMBL" id="KAJ4785868.1"/>
    </source>
</evidence>
<evidence type="ECO:0000256" key="1">
    <source>
        <dbReference type="ARBA" id="ARBA00007626"/>
    </source>
</evidence>
<evidence type="ECO:0000256" key="4">
    <source>
        <dbReference type="PROSITE-ProRule" id="PRU00708"/>
    </source>
</evidence>
<dbReference type="PANTHER" id="PTHR47447">
    <property type="entry name" value="OS03G0856100 PROTEIN"/>
    <property type="match status" value="1"/>
</dbReference>
<gene>
    <name evidence="5" type="ORF">LUZ62_037114</name>
</gene>
<proteinExistence type="inferred from homology"/>
<evidence type="ECO:0000313" key="6">
    <source>
        <dbReference type="Proteomes" id="UP001140206"/>
    </source>
</evidence>